<evidence type="ECO:0000256" key="1">
    <source>
        <dbReference type="ARBA" id="ARBA00004613"/>
    </source>
</evidence>
<dbReference type="GO" id="GO:0001819">
    <property type="term" value="P:positive regulation of cytokine production"/>
    <property type="evidence" value="ECO:0007669"/>
    <property type="project" value="TreeGrafter"/>
</dbReference>
<evidence type="ECO:0000313" key="10">
    <source>
        <dbReference type="RefSeq" id="XP_008300765.1"/>
    </source>
</evidence>
<keyword evidence="5" id="KW-0732">Signal</keyword>
<dbReference type="GO" id="GO:0042119">
    <property type="term" value="P:neutrophil activation"/>
    <property type="evidence" value="ECO:0007669"/>
    <property type="project" value="TreeGrafter"/>
</dbReference>
<accession>A0A3B4Z7R6</accession>
<proteinExistence type="inferred from homology"/>
<dbReference type="SUPFAM" id="SSF47266">
    <property type="entry name" value="4-helical cytokines"/>
    <property type="match status" value="1"/>
</dbReference>
<gene>
    <name evidence="8" type="primary">IL15</name>
    <name evidence="10" type="synonym">LOC103372806</name>
</gene>
<evidence type="ECO:0000256" key="6">
    <source>
        <dbReference type="ARBA" id="ARBA00023157"/>
    </source>
</evidence>
<evidence type="ECO:0000256" key="2">
    <source>
        <dbReference type="ARBA" id="ARBA00006050"/>
    </source>
</evidence>
<dbReference type="GO" id="GO:0042102">
    <property type="term" value="P:positive regulation of T cell proliferation"/>
    <property type="evidence" value="ECO:0007669"/>
    <property type="project" value="TreeGrafter"/>
</dbReference>
<evidence type="ECO:0000256" key="4">
    <source>
        <dbReference type="ARBA" id="ARBA00022525"/>
    </source>
</evidence>
<evidence type="ECO:0000256" key="7">
    <source>
        <dbReference type="RuleBase" id="RU003453"/>
    </source>
</evidence>
<keyword evidence="4" id="KW-0964">Secreted</keyword>
<comment type="subcellular location">
    <subcellularLocation>
        <location evidence="1">Secreted</location>
    </subcellularLocation>
</comment>
<evidence type="ECO:0000256" key="3">
    <source>
        <dbReference type="ARBA" id="ARBA00022514"/>
    </source>
</evidence>
<dbReference type="STRING" id="144197.ENSSPAP00000003401"/>
<keyword evidence="6" id="KW-1015">Disulfide bond</keyword>
<dbReference type="PANTHER" id="PTHR14356:SF3">
    <property type="entry name" value="INTERLEUKIN-15"/>
    <property type="match status" value="1"/>
</dbReference>
<dbReference type="RefSeq" id="XP_008300765.1">
    <property type="nucleotide sequence ID" value="XM_008302543.1"/>
</dbReference>
<reference evidence="10" key="2">
    <citation type="submission" date="2025-04" db="UniProtKB">
        <authorList>
            <consortium name="RefSeq"/>
        </authorList>
    </citation>
    <scope>IDENTIFICATION</scope>
</reference>
<dbReference type="PANTHER" id="PTHR14356">
    <property type="entry name" value="INTERLEUKIN-15-RELATED"/>
    <property type="match status" value="1"/>
</dbReference>
<dbReference type="InterPro" id="IPR009079">
    <property type="entry name" value="4_helix_cytokine-like_core"/>
</dbReference>
<dbReference type="Ensembl" id="ENSSPAT00000003459.1">
    <property type="protein sequence ID" value="ENSSPAP00000003401.1"/>
    <property type="gene ID" value="ENSSPAG00000002613.1"/>
</dbReference>
<dbReference type="GO" id="GO:0005615">
    <property type="term" value="C:extracellular space"/>
    <property type="evidence" value="ECO:0007669"/>
    <property type="project" value="UniProtKB-KW"/>
</dbReference>
<keyword evidence="3 7" id="KW-0202">Cytokine</keyword>
<name>A0A3B4Z7R6_9TELE</name>
<dbReference type="GO" id="GO:0005125">
    <property type="term" value="F:cytokine activity"/>
    <property type="evidence" value="ECO:0007669"/>
    <property type="project" value="UniProtKB-KW"/>
</dbReference>
<dbReference type="GO" id="GO:0005126">
    <property type="term" value="F:cytokine receptor binding"/>
    <property type="evidence" value="ECO:0007669"/>
    <property type="project" value="InterPro"/>
</dbReference>
<dbReference type="Gene3D" id="1.20.1250.70">
    <property type="entry name" value="Interleukin-15/Interleukin-21"/>
    <property type="match status" value="1"/>
</dbReference>
<dbReference type="Pfam" id="PF02372">
    <property type="entry name" value="IL15"/>
    <property type="match status" value="1"/>
</dbReference>
<dbReference type="GeneTree" id="ENSGT00390000016264"/>
<sequence length="176" mass="20097">MTDFMTALHVIVLPLTHTGDQRTKGAQFQPTCNLCRESHKTQVWLCFLVLSLLSTSTCAQAFVPETADLKICLRDIKKTIEKSDAMLYAPSVNDIKDNCKTMSLKCYILELIMVMDEEEITETTAVDCIFHFNESLQPEVGCPPCESYSLKNITIFLERLNKLLDYITVWQINHKI</sequence>
<dbReference type="InterPro" id="IPR020439">
    <property type="entry name" value="IL-15"/>
</dbReference>
<dbReference type="Proteomes" id="UP000694891">
    <property type="component" value="Unplaced"/>
</dbReference>
<evidence type="ECO:0000313" key="8">
    <source>
        <dbReference type="Ensembl" id="ENSSPAP00000003401.1"/>
    </source>
</evidence>
<dbReference type="GO" id="GO:0006955">
    <property type="term" value="P:immune response"/>
    <property type="evidence" value="ECO:0007669"/>
    <property type="project" value="InterPro"/>
</dbReference>
<evidence type="ECO:0000256" key="5">
    <source>
        <dbReference type="ARBA" id="ARBA00022729"/>
    </source>
</evidence>
<organism evidence="8">
    <name type="scientific">Stegastes partitus</name>
    <name type="common">bicolor damselfish</name>
    <dbReference type="NCBI Taxonomy" id="144197"/>
    <lineage>
        <taxon>Eukaryota</taxon>
        <taxon>Metazoa</taxon>
        <taxon>Chordata</taxon>
        <taxon>Craniata</taxon>
        <taxon>Vertebrata</taxon>
        <taxon>Euteleostomi</taxon>
        <taxon>Actinopterygii</taxon>
        <taxon>Neopterygii</taxon>
        <taxon>Teleostei</taxon>
        <taxon>Neoteleostei</taxon>
        <taxon>Acanthomorphata</taxon>
        <taxon>Ovalentaria</taxon>
        <taxon>Pomacentridae</taxon>
        <taxon>Stegastes</taxon>
    </lineage>
</organism>
<dbReference type="InterPro" id="IPR020410">
    <property type="entry name" value="IL-15_fish"/>
</dbReference>
<reference evidence="8" key="1">
    <citation type="submission" date="2023-09" db="UniProtKB">
        <authorList>
            <consortium name="Ensembl"/>
        </authorList>
    </citation>
    <scope>IDENTIFICATION</scope>
</reference>
<dbReference type="AlphaFoldDB" id="A0A3B4Z7R6"/>
<dbReference type="PRINTS" id="PR01930">
    <property type="entry name" value="INTRLEUKIN15"/>
</dbReference>
<keyword evidence="9" id="KW-1185">Reference proteome</keyword>
<dbReference type="PRINTS" id="PR01949">
    <property type="entry name" value="INTLKN15FISH"/>
</dbReference>
<evidence type="ECO:0000313" key="9">
    <source>
        <dbReference type="Proteomes" id="UP000694891"/>
    </source>
</evidence>
<dbReference type="GeneID" id="103372806"/>
<dbReference type="CTD" id="3600"/>
<dbReference type="InterPro" id="IPR003443">
    <property type="entry name" value="IL-15/IL-21_fam"/>
</dbReference>
<dbReference type="OrthoDB" id="8905762at2759"/>
<dbReference type="GO" id="GO:0050778">
    <property type="term" value="P:positive regulation of immune response"/>
    <property type="evidence" value="ECO:0007669"/>
    <property type="project" value="TreeGrafter"/>
</dbReference>
<comment type="similarity">
    <text evidence="2 7">Belongs to the IL-15/IL-21 family.</text>
</comment>
<protein>
    <recommendedName>
        <fullName evidence="7">Interleukin</fullName>
    </recommendedName>
</protein>